<evidence type="ECO:0000259" key="3">
    <source>
        <dbReference type="PROSITE" id="PS50003"/>
    </source>
</evidence>
<dbReference type="CDD" id="cd01257">
    <property type="entry name" value="PH_IRS"/>
    <property type="match status" value="1"/>
</dbReference>
<dbReference type="CDD" id="cd01204">
    <property type="entry name" value="PTB_IRS"/>
    <property type="match status" value="1"/>
</dbReference>
<dbReference type="GO" id="GO:0043548">
    <property type="term" value="F:phosphatidylinositol 3-kinase binding"/>
    <property type="evidence" value="ECO:0007669"/>
    <property type="project" value="TreeGrafter"/>
</dbReference>
<dbReference type="EMBL" id="CM015715">
    <property type="protein sequence ID" value="KAF3688504.1"/>
    <property type="molecule type" value="Genomic_DNA"/>
</dbReference>
<evidence type="ECO:0000256" key="1">
    <source>
        <dbReference type="ARBA" id="ARBA00022553"/>
    </source>
</evidence>
<keyword evidence="6" id="KW-1185">Reference proteome</keyword>
<dbReference type="GO" id="GO:0005158">
    <property type="term" value="F:insulin receptor binding"/>
    <property type="evidence" value="ECO:0007669"/>
    <property type="project" value="InterPro"/>
</dbReference>
<dbReference type="Pfam" id="PF02174">
    <property type="entry name" value="IRS"/>
    <property type="match status" value="1"/>
</dbReference>
<dbReference type="PANTHER" id="PTHR10614">
    <property type="entry name" value="INSULIN RECEPTOR SUBSTRATE"/>
    <property type="match status" value="1"/>
</dbReference>
<accession>A0A6G1PEF0</accession>
<dbReference type="PANTHER" id="PTHR10614:SF8">
    <property type="entry name" value="INSULIN RECEPTOR SUBSTRATE 3"/>
    <property type="match status" value="1"/>
</dbReference>
<dbReference type="InterPro" id="IPR001849">
    <property type="entry name" value="PH_domain"/>
</dbReference>
<organism evidence="5 6">
    <name type="scientific">Channa argus</name>
    <name type="common">Northern snakehead</name>
    <name type="synonym">Ophicephalus argus</name>
    <dbReference type="NCBI Taxonomy" id="215402"/>
    <lineage>
        <taxon>Eukaryota</taxon>
        <taxon>Metazoa</taxon>
        <taxon>Chordata</taxon>
        <taxon>Craniata</taxon>
        <taxon>Vertebrata</taxon>
        <taxon>Euteleostomi</taxon>
        <taxon>Actinopterygii</taxon>
        <taxon>Neopterygii</taxon>
        <taxon>Teleostei</taxon>
        <taxon>Neoteleostei</taxon>
        <taxon>Acanthomorphata</taxon>
        <taxon>Anabantaria</taxon>
        <taxon>Anabantiformes</taxon>
        <taxon>Channoidei</taxon>
        <taxon>Channidae</taxon>
        <taxon>Channa</taxon>
    </lineage>
</organism>
<feature type="compositionally biased region" description="Basic and acidic residues" evidence="2">
    <location>
        <begin position="1"/>
        <end position="16"/>
    </location>
</feature>
<dbReference type="SMART" id="SM00233">
    <property type="entry name" value="PH"/>
    <property type="match status" value="1"/>
</dbReference>
<evidence type="ECO:0000313" key="5">
    <source>
        <dbReference type="EMBL" id="KAF3688504.1"/>
    </source>
</evidence>
<reference evidence="5 6" key="1">
    <citation type="submission" date="2019-02" db="EMBL/GenBank/DDBJ databases">
        <title>Opniocepnalus argus genome.</title>
        <authorList>
            <person name="Zhou C."/>
            <person name="Xiao S."/>
        </authorList>
    </citation>
    <scope>NUCLEOTIDE SEQUENCE [LARGE SCALE GENOMIC DNA]</scope>
    <source>
        <strain evidence="5">OARG1902GOOAL</strain>
        <tissue evidence="5">Muscle</tissue>
    </source>
</reference>
<feature type="region of interest" description="Disordered" evidence="2">
    <location>
        <begin position="551"/>
        <end position="617"/>
    </location>
</feature>
<proteinExistence type="predicted"/>
<reference evidence="6" key="2">
    <citation type="submission" date="2019-02" db="EMBL/GenBank/DDBJ databases">
        <title>Opniocepnalus argus Var Kimnra genome.</title>
        <authorList>
            <person name="Zhou C."/>
            <person name="Xiao S."/>
        </authorList>
    </citation>
    <scope>NUCLEOTIDE SEQUENCE [LARGE SCALE GENOMIC DNA]</scope>
</reference>
<feature type="domain" description="IRS-type PTB" evidence="4">
    <location>
        <begin position="245"/>
        <end position="351"/>
    </location>
</feature>
<dbReference type="InterPro" id="IPR039011">
    <property type="entry name" value="IRS"/>
</dbReference>
<dbReference type="PROSITE" id="PS50003">
    <property type="entry name" value="PH_DOMAIN"/>
    <property type="match status" value="1"/>
</dbReference>
<gene>
    <name evidence="5" type="ORF">EXN66_Car004176</name>
</gene>
<evidence type="ECO:0000313" key="6">
    <source>
        <dbReference type="Proteomes" id="UP000503349"/>
    </source>
</evidence>
<dbReference type="SMART" id="SM00310">
    <property type="entry name" value="PTBI"/>
    <property type="match status" value="1"/>
</dbReference>
<name>A0A6G1PEF0_CHAAH</name>
<keyword evidence="1" id="KW-0597">Phosphoprotein</keyword>
<feature type="compositionally biased region" description="Basic and acidic residues" evidence="2">
    <location>
        <begin position="408"/>
        <end position="420"/>
    </location>
</feature>
<dbReference type="InterPro" id="IPR002404">
    <property type="entry name" value="IRS_PTB"/>
</dbReference>
<dbReference type="SMART" id="SM01244">
    <property type="entry name" value="IRS"/>
    <property type="match status" value="1"/>
</dbReference>
<dbReference type="GO" id="GO:0005829">
    <property type="term" value="C:cytosol"/>
    <property type="evidence" value="ECO:0007669"/>
    <property type="project" value="TreeGrafter"/>
</dbReference>
<dbReference type="OrthoDB" id="946068at2759"/>
<dbReference type="GO" id="GO:0008286">
    <property type="term" value="P:insulin receptor signaling pathway"/>
    <property type="evidence" value="ECO:0007669"/>
    <property type="project" value="InterPro"/>
</dbReference>
<dbReference type="PRINTS" id="PR00628">
    <property type="entry name" value="INSULINRSI"/>
</dbReference>
<keyword evidence="5" id="KW-0675">Receptor</keyword>
<sequence>MNDMADGHKRCNDQRRSLPASSSPLSSPCYTSLQTWLHWSPLQPPWMTDHQVEQDQDSQDHHVGMRSSEHPSSRLYEELFCTGQASIPLAPLTSALGTSCPQQSDVMKQGYLGKLERNQRRYFVLKAGSHTGPSRLEWYKNQEKFTAIEKSAGKTAVFGPSKQGVIYLRCCLGVSRIGSSRRGHTVALYAKDQTMVLVMEDQQEQDEWYLAVKKLMEEERKDEENGEGFEEEDDGYCTLPSAAFFKEVWPVIVKPRGLGHSKSLAGETRLCLTATSLILVRVSACNNLPSVTIPLLSVRRFGHLDGSFFLELGRSAPNGPGEIWMEARDQENPAVAQNIHEVIRETVRALRALPDFSRSPTNNQSHALLVSKRSRPKYRDKLLNVRPLSSPVAMPLSSPDVQTSSKPCHLEPCKSDRTEPESSVTFTSHLSPFRSQQSSMLDTGSYMEMKLEHDTVSSCRMEDWELGKEEERRGYMMMSPQVSHSPSVLPQNDYVVMESPHKHERSAYSLASFSLQTSFNSCSAMHASHHQTNEYRLPQWLVTSVQQAETQADQMSIASSAGPQEDARQEQPAQARVTSSPVGRVDGSGLVAPFDMSGPVFTKPVQPSPNCATDQSYRRQAVLDKPVRRHRLSSCLPSCLQP</sequence>
<dbReference type="PROSITE" id="PS51064">
    <property type="entry name" value="IRS_PTB"/>
    <property type="match status" value="1"/>
</dbReference>
<dbReference type="SUPFAM" id="SSF50729">
    <property type="entry name" value="PH domain-like"/>
    <property type="match status" value="2"/>
</dbReference>
<dbReference type="GO" id="GO:0005886">
    <property type="term" value="C:plasma membrane"/>
    <property type="evidence" value="ECO:0007669"/>
    <property type="project" value="TreeGrafter"/>
</dbReference>
<feature type="compositionally biased region" description="Polar residues" evidence="2">
    <location>
        <begin position="551"/>
        <end position="562"/>
    </location>
</feature>
<dbReference type="InterPro" id="IPR011993">
    <property type="entry name" value="PH-like_dom_sf"/>
</dbReference>
<dbReference type="Gene3D" id="2.30.29.30">
    <property type="entry name" value="Pleckstrin-homology domain (PH domain)/Phosphotyrosine-binding domain (PTB)"/>
    <property type="match status" value="2"/>
</dbReference>
<evidence type="ECO:0000256" key="2">
    <source>
        <dbReference type="SAM" id="MobiDB-lite"/>
    </source>
</evidence>
<evidence type="ECO:0000259" key="4">
    <source>
        <dbReference type="PROSITE" id="PS51064"/>
    </source>
</evidence>
<protein>
    <submittedName>
        <fullName evidence="5">Insulin receptor substrate 2-B</fullName>
    </submittedName>
</protein>
<feature type="region of interest" description="Disordered" evidence="2">
    <location>
        <begin position="1"/>
        <end position="27"/>
    </location>
</feature>
<feature type="compositionally biased region" description="Polar residues" evidence="2">
    <location>
        <begin position="421"/>
        <end position="431"/>
    </location>
</feature>
<feature type="region of interest" description="Disordered" evidence="2">
    <location>
        <begin position="390"/>
        <end position="431"/>
    </location>
</feature>
<dbReference type="Proteomes" id="UP000503349">
    <property type="component" value="Chromosome 4"/>
</dbReference>
<dbReference type="AlphaFoldDB" id="A0A6G1PEF0"/>
<feature type="domain" description="PH" evidence="3">
    <location>
        <begin position="105"/>
        <end position="217"/>
    </location>
</feature>
<feature type="compositionally biased region" description="Low complexity" evidence="2">
    <location>
        <begin position="17"/>
        <end position="27"/>
    </location>
</feature>